<dbReference type="InterPro" id="IPR003170">
    <property type="entry name" value="MurB"/>
</dbReference>
<dbReference type="SUPFAM" id="SSF56176">
    <property type="entry name" value="FAD-binding/transporter-associated domain-like"/>
    <property type="match status" value="1"/>
</dbReference>
<dbReference type="PATRIC" id="fig|1127699.3.peg.1361"/>
<dbReference type="Proteomes" id="UP000010433">
    <property type="component" value="Unassembled WGS sequence"/>
</dbReference>
<feature type="domain" description="FAD-binding PCMH-type" evidence="20">
    <location>
        <begin position="17"/>
        <end position="187"/>
    </location>
</feature>
<dbReference type="SUPFAM" id="SSF56194">
    <property type="entry name" value="Uridine diphospho-N-Acetylenolpyruvylglucosamine reductase, MurB, C-terminal domain"/>
    <property type="match status" value="1"/>
</dbReference>
<evidence type="ECO:0000313" key="21">
    <source>
        <dbReference type="EMBL" id="EKX99838.1"/>
    </source>
</evidence>
<dbReference type="GO" id="GO:0071949">
    <property type="term" value="F:FAD binding"/>
    <property type="evidence" value="ECO:0007669"/>
    <property type="project" value="InterPro"/>
</dbReference>
<evidence type="ECO:0000313" key="22">
    <source>
        <dbReference type="Proteomes" id="UP000010433"/>
    </source>
</evidence>
<dbReference type="STRING" id="1127699.HMPREF9151_01478"/>
<sequence length="337" mass="37953">MRDLTDYSLLAHNTFGIDAKCHRFIEFDSEKELITILSSLSERDKPLLLLGGGSNLLLTTDYPGTVLHSCIKGKEVTIEGETVYLRCGSGEVWDDVVAYSIQNGWYGMENLSWIPGQVGASGVQNIGAYGIEVKDLIETVEAVEIATGKKRTFTNIECEYSYRQSKFKNEWRDRFMITYVTYRLSKSFSPHLDYGLIRASLTEKGIEKPTAKELRELIINIRKTKLPDPKDEGNAGSFFMNPIVDRTKFKDLLQIYPDMPHYIIDDAHIKIPAGWMIEQCGWKGKTLGKAGVHSKQALVLVNKGGATGQDVVKLYKAIQADLFERFGITLKPEVNIR</sequence>
<dbReference type="InterPro" id="IPR036635">
    <property type="entry name" value="MurB_C_sf"/>
</dbReference>
<dbReference type="Pfam" id="PF01565">
    <property type="entry name" value="FAD_binding_4"/>
    <property type="match status" value="1"/>
</dbReference>
<feature type="active site" description="Proton donor" evidence="19">
    <location>
        <position position="237"/>
    </location>
</feature>
<evidence type="ECO:0000256" key="19">
    <source>
        <dbReference type="HAMAP-Rule" id="MF_00037"/>
    </source>
</evidence>
<comment type="pathway">
    <text evidence="4 19">Cell wall biogenesis; peptidoglycan biosynthesis.</text>
</comment>
<reference evidence="21 22" key="1">
    <citation type="submission" date="2012-05" db="EMBL/GenBank/DDBJ databases">
        <authorList>
            <person name="Weinstock G."/>
            <person name="Sodergren E."/>
            <person name="Lobos E.A."/>
            <person name="Fulton L."/>
            <person name="Fulton R."/>
            <person name="Courtney L."/>
            <person name="Fronick C."/>
            <person name="O'Laughlin M."/>
            <person name="Godfrey J."/>
            <person name="Wilson R.M."/>
            <person name="Miner T."/>
            <person name="Farmer C."/>
            <person name="Delehaunty K."/>
            <person name="Cordes M."/>
            <person name="Minx P."/>
            <person name="Tomlinson C."/>
            <person name="Chen J."/>
            <person name="Wollam A."/>
            <person name="Pepin K.H."/>
            <person name="Bhonagiri V."/>
            <person name="Zhang X."/>
            <person name="Suruliraj S."/>
            <person name="Warren W."/>
            <person name="Mitreva M."/>
            <person name="Mardis E.R."/>
            <person name="Wilson R.K."/>
        </authorList>
    </citation>
    <scope>NUCLEOTIDE SEQUENCE [LARGE SCALE GENOMIC DNA]</scope>
    <source>
        <strain evidence="21 22">F0055</strain>
    </source>
</reference>
<dbReference type="PANTHER" id="PTHR21071">
    <property type="entry name" value="UDP-N-ACETYLENOLPYRUVOYLGLUCOSAMINE REDUCTASE"/>
    <property type="match status" value="1"/>
</dbReference>
<evidence type="ECO:0000256" key="11">
    <source>
        <dbReference type="ARBA" id="ARBA00022857"/>
    </source>
</evidence>
<dbReference type="InterPro" id="IPR011601">
    <property type="entry name" value="MurB_C"/>
</dbReference>
<comment type="similarity">
    <text evidence="19">Belongs to the MurB family.</text>
</comment>
<comment type="function">
    <text evidence="2 19">Cell wall formation.</text>
</comment>
<accession>L1N8M9</accession>
<dbReference type="EMBL" id="AMEP01000095">
    <property type="protein sequence ID" value="EKX99838.1"/>
    <property type="molecule type" value="Genomic_DNA"/>
</dbReference>
<feature type="active site" evidence="19">
    <location>
        <position position="333"/>
    </location>
</feature>
<dbReference type="AlphaFoldDB" id="L1N8M9"/>
<dbReference type="InterPro" id="IPR016166">
    <property type="entry name" value="FAD-bd_PCMH"/>
</dbReference>
<comment type="catalytic activity">
    <reaction evidence="18 19">
        <text>UDP-N-acetyl-alpha-D-muramate + NADP(+) = UDP-N-acetyl-3-O-(1-carboxyvinyl)-alpha-D-glucosamine + NADPH + H(+)</text>
        <dbReference type="Rhea" id="RHEA:12248"/>
        <dbReference type="ChEBI" id="CHEBI:15378"/>
        <dbReference type="ChEBI" id="CHEBI:57783"/>
        <dbReference type="ChEBI" id="CHEBI:58349"/>
        <dbReference type="ChEBI" id="CHEBI:68483"/>
        <dbReference type="ChEBI" id="CHEBI:70757"/>
        <dbReference type="EC" id="1.3.1.98"/>
    </reaction>
</comment>
<dbReference type="HAMAP" id="MF_00037">
    <property type="entry name" value="MurB"/>
    <property type="match status" value="1"/>
</dbReference>
<evidence type="ECO:0000256" key="13">
    <source>
        <dbReference type="ARBA" id="ARBA00022984"/>
    </source>
</evidence>
<keyword evidence="7 19" id="KW-0963">Cytoplasm</keyword>
<dbReference type="InterPro" id="IPR016169">
    <property type="entry name" value="FAD-bd_PCMH_sub2"/>
</dbReference>
<dbReference type="NCBIfam" id="NF010478">
    <property type="entry name" value="PRK13903.1"/>
    <property type="match status" value="1"/>
</dbReference>
<evidence type="ECO:0000256" key="17">
    <source>
        <dbReference type="ARBA" id="ARBA00031026"/>
    </source>
</evidence>
<keyword evidence="13 19" id="KW-0573">Peptidoglycan synthesis</keyword>
<dbReference type="Gene3D" id="3.90.78.10">
    <property type="entry name" value="UDP-N-acetylenolpyruvoylglucosamine reductase, C-terminal domain"/>
    <property type="match status" value="1"/>
</dbReference>
<dbReference type="GO" id="GO:0005829">
    <property type="term" value="C:cytosol"/>
    <property type="evidence" value="ECO:0007669"/>
    <property type="project" value="TreeGrafter"/>
</dbReference>
<evidence type="ECO:0000256" key="18">
    <source>
        <dbReference type="ARBA" id="ARBA00048914"/>
    </source>
</evidence>
<dbReference type="PROSITE" id="PS51387">
    <property type="entry name" value="FAD_PCMH"/>
    <property type="match status" value="1"/>
</dbReference>
<evidence type="ECO:0000256" key="5">
    <source>
        <dbReference type="ARBA" id="ARBA00012518"/>
    </source>
</evidence>
<evidence type="ECO:0000256" key="4">
    <source>
        <dbReference type="ARBA" id="ARBA00004752"/>
    </source>
</evidence>
<evidence type="ECO:0000256" key="9">
    <source>
        <dbReference type="ARBA" id="ARBA00022630"/>
    </source>
</evidence>
<evidence type="ECO:0000256" key="3">
    <source>
        <dbReference type="ARBA" id="ARBA00004496"/>
    </source>
</evidence>
<evidence type="ECO:0000256" key="2">
    <source>
        <dbReference type="ARBA" id="ARBA00003921"/>
    </source>
</evidence>
<evidence type="ECO:0000256" key="14">
    <source>
        <dbReference type="ARBA" id="ARBA00023002"/>
    </source>
</evidence>
<comment type="cofactor">
    <cofactor evidence="1 19">
        <name>FAD</name>
        <dbReference type="ChEBI" id="CHEBI:57692"/>
    </cofactor>
</comment>
<keyword evidence="9 19" id="KW-0285">Flavoprotein</keyword>
<evidence type="ECO:0000256" key="6">
    <source>
        <dbReference type="ARBA" id="ARBA00015188"/>
    </source>
</evidence>
<keyword evidence="12 19" id="KW-0133">Cell shape</keyword>
<keyword evidence="10 19" id="KW-0274">FAD</keyword>
<comment type="caution">
    <text evidence="21">The sequence shown here is derived from an EMBL/GenBank/DDBJ whole genome shotgun (WGS) entry which is preliminary data.</text>
</comment>
<evidence type="ECO:0000256" key="8">
    <source>
        <dbReference type="ARBA" id="ARBA00022618"/>
    </source>
</evidence>
<dbReference type="InterPro" id="IPR006094">
    <property type="entry name" value="Oxid_FAD_bind_N"/>
</dbReference>
<dbReference type="PANTHER" id="PTHR21071:SF4">
    <property type="entry name" value="UDP-N-ACETYLENOLPYRUVOYLGLUCOSAMINE REDUCTASE"/>
    <property type="match status" value="1"/>
</dbReference>
<evidence type="ECO:0000256" key="7">
    <source>
        <dbReference type="ARBA" id="ARBA00022490"/>
    </source>
</evidence>
<proteinExistence type="inferred from homology"/>
<dbReference type="NCBIfam" id="NF000755">
    <property type="entry name" value="PRK00046.1"/>
    <property type="match status" value="1"/>
</dbReference>
<evidence type="ECO:0000256" key="10">
    <source>
        <dbReference type="ARBA" id="ARBA00022827"/>
    </source>
</evidence>
<evidence type="ECO:0000256" key="1">
    <source>
        <dbReference type="ARBA" id="ARBA00001974"/>
    </source>
</evidence>
<evidence type="ECO:0000256" key="12">
    <source>
        <dbReference type="ARBA" id="ARBA00022960"/>
    </source>
</evidence>
<evidence type="ECO:0000259" key="20">
    <source>
        <dbReference type="PROSITE" id="PS51387"/>
    </source>
</evidence>
<dbReference type="NCBIfam" id="TIGR00179">
    <property type="entry name" value="murB"/>
    <property type="match status" value="1"/>
</dbReference>
<dbReference type="UniPathway" id="UPA00219"/>
<dbReference type="GO" id="GO:0051301">
    <property type="term" value="P:cell division"/>
    <property type="evidence" value="ECO:0007669"/>
    <property type="project" value="UniProtKB-KW"/>
</dbReference>
<evidence type="ECO:0000256" key="16">
    <source>
        <dbReference type="ARBA" id="ARBA00023316"/>
    </source>
</evidence>
<dbReference type="GO" id="GO:0008360">
    <property type="term" value="P:regulation of cell shape"/>
    <property type="evidence" value="ECO:0007669"/>
    <property type="project" value="UniProtKB-KW"/>
</dbReference>
<dbReference type="InterPro" id="IPR036318">
    <property type="entry name" value="FAD-bd_PCMH-like_sf"/>
</dbReference>
<dbReference type="EC" id="1.3.1.98" evidence="5 19"/>
<dbReference type="RefSeq" id="WP_009162788.1">
    <property type="nucleotide sequence ID" value="NZ_KB291002.1"/>
</dbReference>
<dbReference type="GO" id="GO:0071555">
    <property type="term" value="P:cell wall organization"/>
    <property type="evidence" value="ECO:0007669"/>
    <property type="project" value="UniProtKB-KW"/>
</dbReference>
<keyword evidence="22" id="KW-1185">Reference proteome</keyword>
<gene>
    <name evidence="19" type="primary">murB</name>
    <name evidence="21" type="ORF">HMPREF9151_01478</name>
</gene>
<dbReference type="GO" id="GO:0008762">
    <property type="term" value="F:UDP-N-acetylmuramate dehydrogenase activity"/>
    <property type="evidence" value="ECO:0007669"/>
    <property type="project" value="UniProtKB-UniRule"/>
</dbReference>
<evidence type="ECO:0000256" key="15">
    <source>
        <dbReference type="ARBA" id="ARBA00023306"/>
    </source>
</evidence>
<dbReference type="HOGENOM" id="CLU_035304_0_0_10"/>
<keyword evidence="14 19" id="KW-0560">Oxidoreductase</keyword>
<dbReference type="OrthoDB" id="9804753at2"/>
<dbReference type="GO" id="GO:0009252">
    <property type="term" value="P:peptidoglycan biosynthetic process"/>
    <property type="evidence" value="ECO:0007669"/>
    <property type="project" value="UniProtKB-UniRule"/>
</dbReference>
<keyword evidence="8 19" id="KW-0132">Cell division</keyword>
<dbReference type="InterPro" id="IPR016167">
    <property type="entry name" value="FAD-bd_PCMH_sub1"/>
</dbReference>
<organism evidence="21 22">
    <name type="scientific">Hoylesella saccharolytica F0055</name>
    <dbReference type="NCBI Taxonomy" id="1127699"/>
    <lineage>
        <taxon>Bacteria</taxon>
        <taxon>Pseudomonadati</taxon>
        <taxon>Bacteroidota</taxon>
        <taxon>Bacteroidia</taxon>
        <taxon>Bacteroidales</taxon>
        <taxon>Prevotellaceae</taxon>
        <taxon>Hoylesella</taxon>
    </lineage>
</organism>
<comment type="subcellular location">
    <subcellularLocation>
        <location evidence="3 19">Cytoplasm</location>
    </subcellularLocation>
</comment>
<dbReference type="Pfam" id="PF02873">
    <property type="entry name" value="MurB_C"/>
    <property type="match status" value="1"/>
</dbReference>
<keyword evidence="15 19" id="KW-0131">Cell cycle</keyword>
<keyword evidence="11 19" id="KW-0521">NADP</keyword>
<dbReference type="Gene3D" id="3.30.43.10">
    <property type="entry name" value="Uridine Diphospho-n-acetylenolpyruvylglucosamine Reductase, domain 2"/>
    <property type="match status" value="1"/>
</dbReference>
<feature type="active site" evidence="19">
    <location>
        <position position="163"/>
    </location>
</feature>
<name>L1N8M9_9BACT</name>
<keyword evidence="16 19" id="KW-0961">Cell wall biogenesis/degradation</keyword>
<dbReference type="Gene3D" id="3.30.465.10">
    <property type="match status" value="1"/>
</dbReference>
<protein>
    <recommendedName>
        <fullName evidence="6 19">UDP-N-acetylenolpyruvoylglucosamine reductase</fullName>
        <ecNumber evidence="5 19">1.3.1.98</ecNumber>
    </recommendedName>
    <alternativeName>
        <fullName evidence="17 19">UDP-N-acetylmuramate dehydrogenase</fullName>
    </alternativeName>
</protein>